<comment type="caution">
    <text evidence="3">The sequence shown here is derived from an EMBL/GenBank/DDBJ whole genome shotgun (WGS) entry which is preliminary data.</text>
</comment>
<dbReference type="InterPro" id="IPR012854">
    <property type="entry name" value="Cu_amine_oxidase-like_N"/>
</dbReference>
<organism evidence="3 4">
    <name type="scientific">Paenibacillus mangrovi</name>
    <dbReference type="NCBI Taxonomy" id="2931978"/>
    <lineage>
        <taxon>Bacteria</taxon>
        <taxon>Bacillati</taxon>
        <taxon>Bacillota</taxon>
        <taxon>Bacilli</taxon>
        <taxon>Bacillales</taxon>
        <taxon>Paenibacillaceae</taxon>
        <taxon>Paenibacillus</taxon>
    </lineage>
</organism>
<dbReference type="Pfam" id="PF07833">
    <property type="entry name" value="Cu_amine_oxidN1"/>
    <property type="match status" value="1"/>
</dbReference>
<keyword evidence="1" id="KW-0732">Signal</keyword>
<dbReference type="SUPFAM" id="SSF55383">
    <property type="entry name" value="Copper amine oxidase, domain N"/>
    <property type="match status" value="1"/>
</dbReference>
<protein>
    <submittedName>
        <fullName evidence="3">Copper amine oxidase N-terminal domain-containing protein</fullName>
    </submittedName>
</protein>
<dbReference type="RefSeq" id="WP_244724548.1">
    <property type="nucleotide sequence ID" value="NZ_JALIRP010000003.1"/>
</dbReference>
<proteinExistence type="predicted"/>
<dbReference type="InterPro" id="IPR036582">
    <property type="entry name" value="Mao_N_sf"/>
</dbReference>
<evidence type="ECO:0000259" key="2">
    <source>
        <dbReference type="Pfam" id="PF07833"/>
    </source>
</evidence>
<name>A0A9X2B285_9BACL</name>
<accession>A0A9X2B285</accession>
<gene>
    <name evidence="3" type="ORF">MUG84_09930</name>
</gene>
<feature type="signal peptide" evidence="1">
    <location>
        <begin position="1"/>
        <end position="21"/>
    </location>
</feature>
<feature type="chain" id="PRO_5040968737" evidence="1">
    <location>
        <begin position="22"/>
        <end position="1404"/>
    </location>
</feature>
<evidence type="ECO:0000313" key="4">
    <source>
        <dbReference type="Proteomes" id="UP001139347"/>
    </source>
</evidence>
<dbReference type="EMBL" id="JALIRP010000003">
    <property type="protein sequence ID" value="MCJ8012061.1"/>
    <property type="molecule type" value="Genomic_DNA"/>
</dbReference>
<sequence length="1404" mass="148896">MKKLWVMLVAVLMVVSFSLQPAQVEGAAAAKKISVYVDGVKLNPLQAPTMVKGRTMLPMRAIFEAFDAEVLWNQKTSTVTAIRDDITIVLKIGAQTATVNNQKVALDVPAQNLYGTTMVPVRFVSETLGAQVLWNQATQTVSILTSDTNVNAVSYVSARIVGRNGDGRDLEVSFPKVQRESNISEYRVLVVKSANAYGFNLSQAISTGHYTSVQPSGIDPLVTLSSQSRDVNGDVLKNNQSYSVYVLSVGKRGSNALSGVSQSVTLSSASPVSSVSNVKASDVNDYGDGRDLSVSFNQPQNTSNIQNYRVMVVKTKDAGSFNLNTASALASSNYTTVSKTSSTTVTTTLSSSTRDTSGEYIKNGVSYTVFVLSVASGSNTTNQLSSASASFTLTASVIGAPVITKVEDVSNYGDGRDLMVRFNKSSDESRVGSYRIFVVKDSKADSFNLSTATSVSSSYYSVVSKTGYNINQTLSSGARDVDGSLINPGVVYRVFVMAVGTGSYSGNYALSAPSSSIVLYGNTDVNAATNVSVSDVSDYGDGRDLRVSFTRASDESNLYGYRIMVVKASDANYFDLSSANAVSSSNYTSVSKTGYNITQTLSSGARDVDGQIIRNGVSYRVFVLSVGSYSTNALSSYSPVISLSANSSVYPATSVGVSDVADNGDGRDLRVTFTRANNESNISEYRIMVVQDSDAYYFDLSTANAVSSSYYTRVSKTGNNINQTLSSGARDVSGKLIQNGVKYRVFVLSVASSGYYGNNALSSSSSAITLSGNSSVAPATSVTVSDVSDFGDGRDLRVSFTRAADESNLSGYRIMVVKASDVSNFNVTKANAVSSSNYTSVSKTGSNITQTLAQGANDVDGKPIQSGISYRVFVLSVGAYGTNALSTYSSPITLSENATVPKATNVTVSDVADNGDGRDLQVSFTRANGEQNIKEYRIMVVKASDASYFNLTDANAVSRENYTAVSKTGSDITLKLSADSKDINGGFIKSGVDYQVFVLSVGTTSDVNNALSSASPVISLSQSYSVGPAKNVSVKDIGDNNNGSDLQVSFTRADNDNDIKEYRIMVVKSSATGSFNEKVAANLTSSYSNVTNDKKDSYEVILDGKAIDTDGAQISNGFSYKVYVLSVGNHNNYALSPASGPITLDTPVPDPVVPVNPVTNLVASDAGDEHNGKDMKISFTPAVDEKGIGEYRIFFVSGGTNLTVDNALKVASDSYTSVTAGGKEYNQAMSDTTKDTGGKALTEETPYKIYVLSVATKGKSVLSEPANVTLIDKTTVPTNITAKWNNGAIDVAFKKPANASQVQKYVVMVVPTTLKDFSLKTAAVKSKSDSNMKTVKVDEDYTVTFTAEDKDVNGKRLSDKNSYNIYILSIGDKKSVLSDPIPVTVAKTDSEAADVQGKKQPIKP</sequence>
<dbReference type="Gene3D" id="3.30.457.10">
    <property type="entry name" value="Copper amine oxidase-like, N-terminal domain"/>
    <property type="match status" value="1"/>
</dbReference>
<feature type="domain" description="Copper amine oxidase-like N-terminal" evidence="2">
    <location>
        <begin position="36"/>
        <end position="143"/>
    </location>
</feature>
<keyword evidence="4" id="KW-1185">Reference proteome</keyword>
<reference evidence="3" key="1">
    <citation type="submission" date="2022-04" db="EMBL/GenBank/DDBJ databases">
        <title>Paenibacillus mangrovi sp. nov., a novel endophytic bacterium isolated from bark of Kandelia candel.</title>
        <authorList>
            <person name="Tuo L."/>
        </authorList>
    </citation>
    <scope>NUCLEOTIDE SEQUENCE</scope>
    <source>
        <strain evidence="3">KQZ6P-2</strain>
    </source>
</reference>
<evidence type="ECO:0000256" key="1">
    <source>
        <dbReference type="SAM" id="SignalP"/>
    </source>
</evidence>
<evidence type="ECO:0000313" key="3">
    <source>
        <dbReference type="EMBL" id="MCJ8012061.1"/>
    </source>
</evidence>
<dbReference type="Proteomes" id="UP001139347">
    <property type="component" value="Unassembled WGS sequence"/>
</dbReference>